<dbReference type="InterPro" id="IPR001647">
    <property type="entry name" value="HTH_TetR"/>
</dbReference>
<dbReference type="InterPro" id="IPR009057">
    <property type="entry name" value="Homeodomain-like_sf"/>
</dbReference>
<sequence length="202" mass="22839">MAQKRRRGTELTEAIYEATREILENDGLSALTFPKVATAAGTSKPVIYRRWDSPFALAIAAVQDKIKLENHGRMDELKLTGTSLRADLAQLLQRFIVSMNAFGQSYTNTFFSGMSKQQNEVIQKMINEATEIDISALDRVLKRAKSRGELATTEMSNDLKLLPFDWLRYHLFINKSVSKVNLTALIDDVLIPSYRHATETLK</sequence>
<dbReference type="SUPFAM" id="SSF46689">
    <property type="entry name" value="Homeodomain-like"/>
    <property type="match status" value="1"/>
</dbReference>
<dbReference type="PROSITE" id="PS50977">
    <property type="entry name" value="HTH_TETR_2"/>
    <property type="match status" value="1"/>
</dbReference>
<accession>A0A0A1GRW0</accession>
<name>A0A0A1GRW0_9LACO</name>
<dbReference type="Gene3D" id="1.10.357.10">
    <property type="entry name" value="Tetracycline Repressor, domain 2"/>
    <property type="match status" value="1"/>
</dbReference>
<dbReference type="Proteomes" id="UP000031620">
    <property type="component" value="Chromosome"/>
</dbReference>
<feature type="DNA-binding region" description="H-T-H motif" evidence="2">
    <location>
        <begin position="32"/>
        <end position="51"/>
    </location>
</feature>
<proteinExistence type="predicted"/>
<dbReference type="SUPFAM" id="SSF48498">
    <property type="entry name" value="Tetracyclin repressor-like, C-terminal domain"/>
    <property type="match status" value="1"/>
</dbReference>
<evidence type="ECO:0000259" key="3">
    <source>
        <dbReference type="PROSITE" id="PS50977"/>
    </source>
</evidence>
<dbReference type="STRING" id="1291742.LOOC260_101210"/>
<dbReference type="RefSeq" id="WP_041092126.1">
    <property type="nucleotide sequence ID" value="NZ_AP014680.1"/>
</dbReference>
<feature type="domain" description="HTH tetR-type" evidence="3">
    <location>
        <begin position="9"/>
        <end position="69"/>
    </location>
</feature>
<evidence type="ECO:0000313" key="4">
    <source>
        <dbReference type="EMBL" id="BAP84700.1"/>
    </source>
</evidence>
<dbReference type="KEGG" id="lho:LOOC260_101210"/>
<gene>
    <name evidence="4" type="ORF">LOOC260_101210</name>
</gene>
<dbReference type="HOGENOM" id="CLU_069356_25_3_9"/>
<dbReference type="EMBL" id="AP014680">
    <property type="protein sequence ID" value="BAP84700.1"/>
    <property type="molecule type" value="Genomic_DNA"/>
</dbReference>
<evidence type="ECO:0000256" key="2">
    <source>
        <dbReference type="PROSITE-ProRule" id="PRU00335"/>
    </source>
</evidence>
<reference evidence="4 5" key="1">
    <citation type="submission" date="2014-11" db="EMBL/GenBank/DDBJ databases">
        <title>Complete genome sequence and analysis of Lactobacillus hokkaidonensis LOOC260T.</title>
        <authorList>
            <person name="Tanizawa Y."/>
            <person name="Tohno M."/>
            <person name="Kaminuma E."/>
            <person name="Nakamura Y."/>
            <person name="Arita M."/>
        </authorList>
    </citation>
    <scope>NUCLEOTIDE SEQUENCE [LARGE SCALE GENOMIC DNA]</scope>
    <source>
        <strain evidence="4 5">LOOC260</strain>
    </source>
</reference>
<dbReference type="AlphaFoldDB" id="A0A0A1GRW0"/>
<dbReference type="Pfam" id="PF00440">
    <property type="entry name" value="TetR_N"/>
    <property type="match status" value="1"/>
</dbReference>
<dbReference type="InterPro" id="IPR036271">
    <property type="entry name" value="Tet_transcr_reg_TetR-rel_C_sf"/>
</dbReference>
<dbReference type="GO" id="GO:0003677">
    <property type="term" value="F:DNA binding"/>
    <property type="evidence" value="ECO:0007669"/>
    <property type="project" value="UniProtKB-UniRule"/>
</dbReference>
<protein>
    <submittedName>
        <fullName evidence="4">TetR family transcriptional regulator</fullName>
    </submittedName>
</protein>
<keyword evidence="1 2" id="KW-0238">DNA-binding</keyword>
<evidence type="ECO:0000313" key="5">
    <source>
        <dbReference type="Proteomes" id="UP000031620"/>
    </source>
</evidence>
<organism evidence="4 5">
    <name type="scientific">Paucilactobacillus hokkaidonensis JCM 18461</name>
    <dbReference type="NCBI Taxonomy" id="1291742"/>
    <lineage>
        <taxon>Bacteria</taxon>
        <taxon>Bacillati</taxon>
        <taxon>Bacillota</taxon>
        <taxon>Bacilli</taxon>
        <taxon>Lactobacillales</taxon>
        <taxon>Lactobacillaceae</taxon>
        <taxon>Paucilactobacillus</taxon>
    </lineage>
</organism>
<evidence type="ECO:0000256" key="1">
    <source>
        <dbReference type="ARBA" id="ARBA00023125"/>
    </source>
</evidence>